<dbReference type="Proteomes" id="UP001180489">
    <property type="component" value="Unassembled WGS sequence"/>
</dbReference>
<evidence type="ECO:0000313" key="2">
    <source>
        <dbReference type="EMBL" id="MDT0476211.1"/>
    </source>
</evidence>
<sequence>MKRTTRRGCEWLAPSRHSLTRPRLYSSGWWCDLHAPRVQQGLPPLPEPSGWPVHRLPAHGTDPEPAPDSTPDEDSEDTTT</sequence>
<dbReference type="RefSeq" id="WP_311636926.1">
    <property type="nucleotide sequence ID" value="NZ_JAVRFF010000039.1"/>
</dbReference>
<gene>
    <name evidence="2" type="ORF">RM863_29210</name>
</gene>
<protein>
    <submittedName>
        <fullName evidence="2">Uncharacterized protein</fullName>
    </submittedName>
</protein>
<feature type="compositionally biased region" description="Acidic residues" evidence="1">
    <location>
        <begin position="70"/>
        <end position="80"/>
    </location>
</feature>
<accession>A0ABU2USF1</accession>
<comment type="caution">
    <text evidence="2">The sequence shown here is derived from an EMBL/GenBank/DDBJ whole genome shotgun (WGS) entry which is preliminary data.</text>
</comment>
<proteinExistence type="predicted"/>
<keyword evidence="3" id="KW-1185">Reference proteome</keyword>
<reference evidence="2" key="1">
    <citation type="submission" date="2024-05" db="EMBL/GenBank/DDBJ databases">
        <title>30 novel species of actinomycetes from the DSMZ collection.</title>
        <authorList>
            <person name="Nouioui I."/>
        </authorList>
    </citation>
    <scope>NUCLEOTIDE SEQUENCE</scope>
    <source>
        <strain evidence="2">DSM 41014</strain>
    </source>
</reference>
<evidence type="ECO:0000313" key="3">
    <source>
        <dbReference type="Proteomes" id="UP001180489"/>
    </source>
</evidence>
<feature type="region of interest" description="Disordered" evidence="1">
    <location>
        <begin position="38"/>
        <end position="80"/>
    </location>
</feature>
<dbReference type="EMBL" id="JAVRFF010000039">
    <property type="protein sequence ID" value="MDT0476211.1"/>
    <property type="molecule type" value="Genomic_DNA"/>
</dbReference>
<organism evidence="2 3">
    <name type="scientific">Streptomyces hintoniae</name>
    <dbReference type="NCBI Taxonomy" id="3075521"/>
    <lineage>
        <taxon>Bacteria</taxon>
        <taxon>Bacillati</taxon>
        <taxon>Actinomycetota</taxon>
        <taxon>Actinomycetes</taxon>
        <taxon>Kitasatosporales</taxon>
        <taxon>Streptomycetaceae</taxon>
        <taxon>Streptomyces</taxon>
    </lineage>
</organism>
<evidence type="ECO:0000256" key="1">
    <source>
        <dbReference type="SAM" id="MobiDB-lite"/>
    </source>
</evidence>
<name>A0ABU2USF1_9ACTN</name>